<comment type="caution">
    <text evidence="1">The sequence shown here is derived from an EMBL/GenBank/DDBJ whole genome shotgun (WGS) entry which is preliminary data.</text>
</comment>
<organism evidence="1 2">
    <name type="scientific">Choristoneura fumiferana</name>
    <name type="common">Spruce budworm moth</name>
    <name type="synonym">Archips fumiferana</name>
    <dbReference type="NCBI Taxonomy" id="7141"/>
    <lineage>
        <taxon>Eukaryota</taxon>
        <taxon>Metazoa</taxon>
        <taxon>Ecdysozoa</taxon>
        <taxon>Arthropoda</taxon>
        <taxon>Hexapoda</taxon>
        <taxon>Insecta</taxon>
        <taxon>Pterygota</taxon>
        <taxon>Neoptera</taxon>
        <taxon>Endopterygota</taxon>
        <taxon>Lepidoptera</taxon>
        <taxon>Glossata</taxon>
        <taxon>Ditrysia</taxon>
        <taxon>Tortricoidea</taxon>
        <taxon>Tortricidae</taxon>
        <taxon>Tortricinae</taxon>
        <taxon>Choristoneura</taxon>
    </lineage>
</organism>
<accession>A0ACC0J8M4</accession>
<keyword evidence="2" id="KW-1185">Reference proteome</keyword>
<dbReference type="EMBL" id="CM046114">
    <property type="protein sequence ID" value="KAI8420462.1"/>
    <property type="molecule type" value="Genomic_DNA"/>
</dbReference>
<sequence length="473" mass="52381">MEYEIKVAFVRGFARVVFGYRALFPRELFTYHCSTNPCTDQNHLFLLPGALTAGSSSRACVSRFAPDGPALVLLTLSAAGHETTATRELPPGDGGCLDLPVPLLPNTKAEVTVSIRYPLAQCTWVRRVIVRIASGRLIVLHTERGRYRPGETLRVRALVLRADLAPVHGSRIVASNPGSRLSLTFEIYHELYGEGKHLEETCTTCEIDEIWLEGPRGAWEGTRAASWARVRTRLGIGQVQHELDAQAPPGRWTVRARLADGSQGASEFWVGNYEIPPFQLSVRHAARVLRTSERLVWTVCVRYPWTEAVEGMLVIRLRGAGGNFDTDETPGVRTAVRLRTPKACHRHAVAARRIGLDGATPPDVVVADFSFQEEGTRIWQNTTVVSQVVDKPITLEFLAKHRAVIAPGLPYKLKIKATRWDDKPAANERVRVCRAGACDEAVTDARGVARVMFTAEEDSDAIYKFQVSQSKKI</sequence>
<evidence type="ECO:0000313" key="2">
    <source>
        <dbReference type="Proteomes" id="UP001064048"/>
    </source>
</evidence>
<reference evidence="1 2" key="1">
    <citation type="journal article" date="2022" name="Genome Biol. Evol.">
        <title>The Spruce Budworm Genome: Reconstructing the Evolutionary History of Antifreeze Proteins.</title>
        <authorList>
            <person name="Beliveau C."/>
            <person name="Gagne P."/>
            <person name="Picq S."/>
            <person name="Vernygora O."/>
            <person name="Keeling C.I."/>
            <person name="Pinkney K."/>
            <person name="Doucet D."/>
            <person name="Wen F."/>
            <person name="Johnston J.S."/>
            <person name="Maaroufi H."/>
            <person name="Boyle B."/>
            <person name="Laroche J."/>
            <person name="Dewar K."/>
            <person name="Juretic N."/>
            <person name="Blackburn G."/>
            <person name="Nisole A."/>
            <person name="Brunet B."/>
            <person name="Brandao M."/>
            <person name="Lumley L."/>
            <person name="Duan J."/>
            <person name="Quan G."/>
            <person name="Lucarotti C.J."/>
            <person name="Roe A.D."/>
            <person name="Sperling F.A.H."/>
            <person name="Levesque R.C."/>
            <person name="Cusson M."/>
        </authorList>
    </citation>
    <scope>NUCLEOTIDE SEQUENCE [LARGE SCALE GENOMIC DNA]</scope>
    <source>
        <strain evidence="1">Glfc:IPQL:Cfum</strain>
    </source>
</reference>
<proteinExistence type="predicted"/>
<evidence type="ECO:0000313" key="1">
    <source>
        <dbReference type="EMBL" id="KAI8420462.1"/>
    </source>
</evidence>
<protein>
    <submittedName>
        <fullName evidence="1">Uncharacterized protein</fullName>
    </submittedName>
</protein>
<name>A0ACC0J8M4_CHOFU</name>
<gene>
    <name evidence="1" type="ORF">MSG28_008949</name>
</gene>
<dbReference type="Proteomes" id="UP001064048">
    <property type="component" value="Chromosome 14"/>
</dbReference>